<reference evidence="1" key="1">
    <citation type="submission" date="2021-02" db="EMBL/GenBank/DDBJ databases">
        <title>Sequencing the genomes of 1000 actinobacteria strains.</title>
        <authorList>
            <person name="Klenk H.-P."/>
        </authorList>
    </citation>
    <scope>NUCLEOTIDE SEQUENCE</scope>
    <source>
        <strain evidence="1">DSM 22850</strain>
    </source>
</reference>
<protein>
    <submittedName>
        <fullName evidence="1">Uncharacterized protein</fullName>
    </submittedName>
</protein>
<sequence>MTEALENMLQVITENMDRAKLDWQSMSMVVGINGDFLGRTYGYLYTGDSPLALTTVSPFVIAEATLAYLATKYEEPAVYPVYMLVQPERATGKFQVTFEDTDSKRWAVTPENHEEVRERVRPRFE</sequence>
<evidence type="ECO:0000313" key="2">
    <source>
        <dbReference type="Proteomes" id="UP000675163"/>
    </source>
</evidence>
<comment type="caution">
    <text evidence="1">The sequence shown here is derived from an EMBL/GenBank/DDBJ whole genome shotgun (WGS) entry which is preliminary data.</text>
</comment>
<organism evidence="1 2">
    <name type="scientific">Leucobacter exalbidus</name>
    <dbReference type="NCBI Taxonomy" id="662960"/>
    <lineage>
        <taxon>Bacteria</taxon>
        <taxon>Bacillati</taxon>
        <taxon>Actinomycetota</taxon>
        <taxon>Actinomycetes</taxon>
        <taxon>Micrococcales</taxon>
        <taxon>Microbacteriaceae</taxon>
        <taxon>Leucobacter</taxon>
    </lineage>
</organism>
<accession>A0A940PLL7</accession>
<name>A0A940PLL7_9MICO</name>
<keyword evidence="2" id="KW-1185">Reference proteome</keyword>
<evidence type="ECO:0000313" key="1">
    <source>
        <dbReference type="EMBL" id="MBP1325375.1"/>
    </source>
</evidence>
<dbReference type="RefSeq" id="WP_209704409.1">
    <property type="nucleotide sequence ID" value="NZ_JAFIDA010000001.1"/>
</dbReference>
<proteinExistence type="predicted"/>
<dbReference type="EMBL" id="JAFIDA010000001">
    <property type="protein sequence ID" value="MBP1325375.1"/>
    <property type="molecule type" value="Genomic_DNA"/>
</dbReference>
<dbReference type="AlphaFoldDB" id="A0A940PLL7"/>
<dbReference type="Proteomes" id="UP000675163">
    <property type="component" value="Unassembled WGS sequence"/>
</dbReference>
<gene>
    <name evidence="1" type="ORF">JOF28_000607</name>
</gene>